<feature type="transmembrane region" description="Helical" evidence="6">
    <location>
        <begin position="213"/>
        <end position="233"/>
    </location>
</feature>
<evidence type="ECO:0000256" key="7">
    <source>
        <dbReference type="SAM" id="SignalP"/>
    </source>
</evidence>
<keyword evidence="4 6" id="KW-0472">Membrane</keyword>
<feature type="compositionally biased region" description="Basic and acidic residues" evidence="5">
    <location>
        <begin position="73"/>
        <end position="98"/>
    </location>
</feature>
<evidence type="ECO:0000313" key="8">
    <source>
        <dbReference type="EMBL" id="PSC72115.1"/>
    </source>
</evidence>
<dbReference type="OrthoDB" id="448280at2759"/>
<evidence type="ECO:0000256" key="4">
    <source>
        <dbReference type="ARBA" id="ARBA00023136"/>
    </source>
</evidence>
<feature type="transmembrane region" description="Helical" evidence="6">
    <location>
        <begin position="497"/>
        <end position="517"/>
    </location>
</feature>
<dbReference type="GO" id="GO:0005886">
    <property type="term" value="C:plasma membrane"/>
    <property type="evidence" value="ECO:0007669"/>
    <property type="project" value="TreeGrafter"/>
</dbReference>
<comment type="subcellular location">
    <subcellularLocation>
        <location evidence="1">Membrane</location>
        <topology evidence="1">Multi-pass membrane protein</topology>
    </subcellularLocation>
</comment>
<feature type="transmembrane region" description="Helical" evidence="6">
    <location>
        <begin position="366"/>
        <end position="388"/>
    </location>
</feature>
<dbReference type="InterPro" id="IPR003689">
    <property type="entry name" value="ZIP"/>
</dbReference>
<evidence type="ECO:0000256" key="6">
    <source>
        <dbReference type="SAM" id="Phobius"/>
    </source>
</evidence>
<feature type="compositionally biased region" description="Basic and acidic residues" evidence="5">
    <location>
        <begin position="55"/>
        <end position="66"/>
    </location>
</feature>
<feature type="transmembrane region" description="Helical" evidence="6">
    <location>
        <begin position="134"/>
        <end position="158"/>
    </location>
</feature>
<keyword evidence="7" id="KW-0732">Signal</keyword>
<feature type="transmembrane region" description="Helical" evidence="6">
    <location>
        <begin position="394"/>
        <end position="415"/>
    </location>
</feature>
<feature type="transmembrane region" description="Helical" evidence="6">
    <location>
        <begin position="467"/>
        <end position="485"/>
    </location>
</feature>
<dbReference type="STRING" id="554055.A0A2P6VDE8"/>
<feature type="compositionally biased region" description="Low complexity" evidence="5">
    <location>
        <begin position="308"/>
        <end position="317"/>
    </location>
</feature>
<dbReference type="AlphaFoldDB" id="A0A2P6VDE8"/>
<dbReference type="GO" id="GO:0005385">
    <property type="term" value="F:zinc ion transmembrane transporter activity"/>
    <property type="evidence" value="ECO:0007669"/>
    <property type="project" value="TreeGrafter"/>
</dbReference>
<dbReference type="EMBL" id="LHPF02000011">
    <property type="protein sequence ID" value="PSC72115.1"/>
    <property type="molecule type" value="Genomic_DNA"/>
</dbReference>
<evidence type="ECO:0000256" key="1">
    <source>
        <dbReference type="ARBA" id="ARBA00004141"/>
    </source>
</evidence>
<feature type="chain" id="PRO_5015149954" evidence="7">
    <location>
        <begin position="26"/>
        <end position="521"/>
    </location>
</feature>
<evidence type="ECO:0000256" key="2">
    <source>
        <dbReference type="ARBA" id="ARBA00022692"/>
    </source>
</evidence>
<keyword evidence="3 6" id="KW-1133">Transmembrane helix</keyword>
<feature type="region of interest" description="Disordered" evidence="5">
    <location>
        <begin position="295"/>
        <end position="335"/>
    </location>
</feature>
<dbReference type="PANTHER" id="PTHR11040">
    <property type="entry name" value="ZINC/IRON TRANSPORTER"/>
    <property type="match status" value="1"/>
</dbReference>
<feature type="region of interest" description="Disordered" evidence="5">
    <location>
        <begin position="55"/>
        <end position="98"/>
    </location>
</feature>
<keyword evidence="9" id="KW-1185">Reference proteome</keyword>
<gene>
    <name evidence="8" type="ORF">C2E20_4376</name>
</gene>
<accession>A0A2P6VDE8</accession>
<dbReference type="PANTHER" id="PTHR11040:SF44">
    <property type="entry name" value="PROTEIN ZNTC-RELATED"/>
    <property type="match status" value="1"/>
</dbReference>
<proteinExistence type="predicted"/>
<comment type="caution">
    <text evidence="8">The sequence shown here is derived from an EMBL/GenBank/DDBJ whole genome shotgun (WGS) entry which is preliminary data.</text>
</comment>
<dbReference type="Proteomes" id="UP000239649">
    <property type="component" value="Unassembled WGS sequence"/>
</dbReference>
<feature type="transmembrane region" description="Helical" evidence="6">
    <location>
        <begin position="170"/>
        <end position="193"/>
    </location>
</feature>
<dbReference type="Pfam" id="PF02535">
    <property type="entry name" value="Zip"/>
    <property type="match status" value="1"/>
</dbReference>
<evidence type="ECO:0000313" key="9">
    <source>
        <dbReference type="Proteomes" id="UP000239649"/>
    </source>
</evidence>
<reference evidence="8 9" key="1">
    <citation type="journal article" date="2018" name="Plant J.">
        <title>Genome sequences of Chlorella sorokiniana UTEX 1602 and Micractinium conductrix SAG 241.80: implications to maltose excretion by a green alga.</title>
        <authorList>
            <person name="Arriola M.B."/>
            <person name="Velmurugan N."/>
            <person name="Zhang Y."/>
            <person name="Plunkett M.H."/>
            <person name="Hondzo H."/>
            <person name="Barney B.M."/>
        </authorList>
    </citation>
    <scope>NUCLEOTIDE SEQUENCE [LARGE SCALE GENOMIC DNA]</scope>
    <source>
        <strain evidence="8 9">SAG 241.80</strain>
    </source>
</reference>
<feature type="signal peptide" evidence="7">
    <location>
        <begin position="1"/>
        <end position="25"/>
    </location>
</feature>
<evidence type="ECO:0000256" key="3">
    <source>
        <dbReference type="ARBA" id="ARBA00022989"/>
    </source>
</evidence>
<protein>
    <submittedName>
        <fullName evidence="8">Zinc transporter 5</fullName>
    </submittedName>
</protein>
<organism evidence="8 9">
    <name type="scientific">Micractinium conductrix</name>
    <dbReference type="NCBI Taxonomy" id="554055"/>
    <lineage>
        <taxon>Eukaryota</taxon>
        <taxon>Viridiplantae</taxon>
        <taxon>Chlorophyta</taxon>
        <taxon>core chlorophytes</taxon>
        <taxon>Trebouxiophyceae</taxon>
        <taxon>Chlorellales</taxon>
        <taxon>Chlorellaceae</taxon>
        <taxon>Chlorella clade</taxon>
        <taxon>Micractinium</taxon>
    </lineage>
</organism>
<evidence type="ECO:0000256" key="5">
    <source>
        <dbReference type="SAM" id="MobiDB-lite"/>
    </source>
</evidence>
<name>A0A2P6VDE8_9CHLO</name>
<keyword evidence="2 6" id="KW-0812">Transmembrane</keyword>
<sequence>MGVPKAAAAVLLACLLCARVCAVAAATPSATAAAPAAEDHDDEGEHAEAPALVDDHSDEHEEHEGEPAAAPAEDDHARKDDEHAHDHEEEGGSESEHAHGVDAMGLAELSAELGSVQAAKDELCNAIALEGYNLGLHIGSIFILLGVSALGAGLPVLLHISSKSSFVLAVVKMGTYFGFGTILATAFIHMLLPANKNLSSPCLPESWNERYEAWAYLFVVLAIVFMQLIDYLIEGAYQRYLERRGGQPHTAACHEQATDDDLHNHHAAVVGAIASIHKSKANLAAPDVEAAHAHAHAHGQGCLHPHDSTGSGSDTSGKPSDVEAGTAAPGAAGEDGVPCAVHGEGCASLITGEPGHTHKTDPSHIVGIYLMEAGIIFHSVLIGITLGVTTGSAFRTLLVALAFHQFFEGFAIGAAVVDSGLGVMKSLLMGMAYAVTTPIGIAVGIGMRESFNQNAETTLLTEGIFDSISTGILIYVVLVELINPLMTQSAWLRSRRWWVQMLAFASFYAGVTVMAVIGKWA</sequence>
<feature type="transmembrane region" description="Helical" evidence="6">
    <location>
        <begin position="427"/>
        <end position="447"/>
    </location>
</feature>